<accession>A0ACC0IDI2</accession>
<protein>
    <submittedName>
        <fullName evidence="1">Uncharacterized protein</fullName>
    </submittedName>
</protein>
<reference evidence="1 2" key="1">
    <citation type="journal article" date="2022" name="Plant J.">
        <title>Chromosome-level genome of Camellia lanceoleosa provides a valuable resource for understanding genome evolution and self-incompatibility.</title>
        <authorList>
            <person name="Gong W."/>
            <person name="Xiao S."/>
            <person name="Wang L."/>
            <person name="Liao Z."/>
            <person name="Chang Y."/>
            <person name="Mo W."/>
            <person name="Hu G."/>
            <person name="Li W."/>
            <person name="Zhao G."/>
            <person name="Zhu H."/>
            <person name="Hu X."/>
            <person name="Ji K."/>
            <person name="Xiang X."/>
            <person name="Song Q."/>
            <person name="Yuan D."/>
            <person name="Jin S."/>
            <person name="Zhang L."/>
        </authorList>
    </citation>
    <scope>NUCLEOTIDE SEQUENCE [LARGE SCALE GENOMIC DNA]</scope>
    <source>
        <strain evidence="1">SQ_2022a</strain>
    </source>
</reference>
<dbReference type="EMBL" id="CM045763">
    <property type="protein sequence ID" value="KAI8023789.1"/>
    <property type="molecule type" value="Genomic_DNA"/>
</dbReference>
<proteinExistence type="predicted"/>
<organism evidence="1 2">
    <name type="scientific">Camellia lanceoleosa</name>
    <dbReference type="NCBI Taxonomy" id="1840588"/>
    <lineage>
        <taxon>Eukaryota</taxon>
        <taxon>Viridiplantae</taxon>
        <taxon>Streptophyta</taxon>
        <taxon>Embryophyta</taxon>
        <taxon>Tracheophyta</taxon>
        <taxon>Spermatophyta</taxon>
        <taxon>Magnoliopsida</taxon>
        <taxon>eudicotyledons</taxon>
        <taxon>Gunneridae</taxon>
        <taxon>Pentapetalae</taxon>
        <taxon>asterids</taxon>
        <taxon>Ericales</taxon>
        <taxon>Theaceae</taxon>
        <taxon>Camellia</taxon>
    </lineage>
</organism>
<evidence type="ECO:0000313" key="1">
    <source>
        <dbReference type="EMBL" id="KAI8023789.1"/>
    </source>
</evidence>
<dbReference type="Proteomes" id="UP001060215">
    <property type="component" value="Chromosome 6"/>
</dbReference>
<comment type="caution">
    <text evidence="1">The sequence shown here is derived from an EMBL/GenBank/DDBJ whole genome shotgun (WGS) entry which is preliminary data.</text>
</comment>
<sequence length="210" mass="24051">MESRRYTKVNILFKAVLKEILEKFNLKLAIHSIEKIGRNHKPAFIASVDKKKKFYGTENSTKQGAKKEVAMMGIKRLNNQSELANVKADNKKLHKDYDKLSAENEELKKQLKNAITQSEKSTDMLSEDLNTDLPRIIASALRSKLGLKIFNFRKMTSADTRRYFGGQLCFACLEKEELLRISYFSPFSFTVSFVIDVIPFVKDLNTTTAL</sequence>
<gene>
    <name evidence="1" type="ORF">LOK49_LG03G02568</name>
</gene>
<name>A0ACC0IDI2_9ERIC</name>
<keyword evidence="2" id="KW-1185">Reference proteome</keyword>
<evidence type="ECO:0000313" key="2">
    <source>
        <dbReference type="Proteomes" id="UP001060215"/>
    </source>
</evidence>